<sequence length="57" mass="6318">MSCIGHSQCAPIIQAAKNSKPCNGIRTVVSTIVSRKFESYTNLAYGWWRCLALKVDT</sequence>
<accession>A0A5N6XLI7</accession>
<gene>
    <name evidence="1" type="ORF">BDV24DRAFT_146338</name>
</gene>
<dbReference type="Proteomes" id="UP000325558">
    <property type="component" value="Unassembled WGS sequence"/>
</dbReference>
<dbReference type="EMBL" id="ML737378">
    <property type="protein sequence ID" value="KAE8334145.1"/>
    <property type="molecule type" value="Genomic_DNA"/>
</dbReference>
<protein>
    <submittedName>
        <fullName evidence="1">Uncharacterized protein</fullName>
    </submittedName>
</protein>
<feature type="non-terminal residue" evidence="1">
    <location>
        <position position="57"/>
    </location>
</feature>
<organism evidence="1">
    <name type="scientific">Aspergillus arachidicola</name>
    <dbReference type="NCBI Taxonomy" id="656916"/>
    <lineage>
        <taxon>Eukaryota</taxon>
        <taxon>Fungi</taxon>
        <taxon>Dikarya</taxon>
        <taxon>Ascomycota</taxon>
        <taxon>Pezizomycotina</taxon>
        <taxon>Eurotiomycetes</taxon>
        <taxon>Eurotiomycetidae</taxon>
        <taxon>Eurotiales</taxon>
        <taxon>Aspergillaceae</taxon>
        <taxon>Aspergillus</taxon>
        <taxon>Aspergillus subgen. Circumdati</taxon>
    </lineage>
</organism>
<dbReference type="AlphaFoldDB" id="A0A5N6XLI7"/>
<reference evidence="1" key="1">
    <citation type="submission" date="2019-04" db="EMBL/GenBank/DDBJ databases">
        <title>Friends and foes A comparative genomics study of 23 Aspergillus species from section Flavi.</title>
        <authorList>
            <consortium name="DOE Joint Genome Institute"/>
            <person name="Kjaerbolling I."/>
            <person name="Vesth T."/>
            <person name="Frisvad J.C."/>
            <person name="Nybo J.L."/>
            <person name="Theobald S."/>
            <person name="Kildgaard S."/>
            <person name="Isbrandt T."/>
            <person name="Kuo A."/>
            <person name="Sato A."/>
            <person name="Lyhne E.K."/>
            <person name="Kogle M.E."/>
            <person name="Wiebenga A."/>
            <person name="Kun R.S."/>
            <person name="Lubbers R.J."/>
            <person name="Makela M.R."/>
            <person name="Barry K."/>
            <person name="Chovatia M."/>
            <person name="Clum A."/>
            <person name="Daum C."/>
            <person name="Haridas S."/>
            <person name="He G."/>
            <person name="LaButti K."/>
            <person name="Lipzen A."/>
            <person name="Mondo S."/>
            <person name="Riley R."/>
            <person name="Salamov A."/>
            <person name="Simmons B.A."/>
            <person name="Magnuson J.K."/>
            <person name="Henrissat B."/>
            <person name="Mortensen U.H."/>
            <person name="Larsen T.O."/>
            <person name="Devries R.P."/>
            <person name="Grigoriev I.V."/>
            <person name="Machida M."/>
            <person name="Baker S.E."/>
            <person name="Andersen M.R."/>
        </authorList>
    </citation>
    <scope>NUCLEOTIDE SEQUENCE</scope>
    <source>
        <strain evidence="1">CBS 117612</strain>
    </source>
</reference>
<proteinExistence type="predicted"/>
<name>A0A5N6XLI7_9EURO</name>
<evidence type="ECO:0000313" key="1">
    <source>
        <dbReference type="EMBL" id="KAE8334145.1"/>
    </source>
</evidence>